<dbReference type="Proteomes" id="UP000028045">
    <property type="component" value="Unassembled WGS sequence"/>
</dbReference>
<reference evidence="2 3" key="1">
    <citation type="journal article" date="2014" name="BMC Genomics">
        <title>Comparative genome sequencing reveals chemotype-specific gene clusters in the toxigenic black mold Stachybotrys.</title>
        <authorList>
            <person name="Semeiks J."/>
            <person name="Borek D."/>
            <person name="Otwinowski Z."/>
            <person name="Grishin N.V."/>
        </authorList>
    </citation>
    <scope>NUCLEOTIDE SEQUENCE [LARGE SCALE GENOMIC DNA]</scope>
    <source>
        <strain evidence="3">CBS 109288 / IBT 7711</strain>
    </source>
</reference>
<sequence length="25" mass="2461">MGTLVQLPASMNLGPGPSASGFSQL</sequence>
<keyword evidence="3" id="KW-1185">Reference proteome</keyword>
<feature type="region of interest" description="Disordered" evidence="1">
    <location>
        <begin position="1"/>
        <end position="25"/>
    </location>
</feature>
<gene>
    <name evidence="2" type="ORF">S7711_11223</name>
</gene>
<dbReference type="EMBL" id="KL648640">
    <property type="protein sequence ID" value="KEY66885.1"/>
    <property type="molecule type" value="Genomic_DNA"/>
</dbReference>
<evidence type="ECO:0000313" key="2">
    <source>
        <dbReference type="EMBL" id="KEY66885.1"/>
    </source>
</evidence>
<protein>
    <submittedName>
        <fullName evidence="2">Uncharacterized protein</fullName>
    </submittedName>
</protein>
<name>A0A084ANK6_STACB</name>
<evidence type="ECO:0000256" key="1">
    <source>
        <dbReference type="SAM" id="MobiDB-lite"/>
    </source>
</evidence>
<accession>A0A084ANK6</accession>
<evidence type="ECO:0000313" key="3">
    <source>
        <dbReference type="Proteomes" id="UP000028045"/>
    </source>
</evidence>
<organism evidence="2 3">
    <name type="scientific">Stachybotrys chartarum (strain CBS 109288 / IBT 7711)</name>
    <name type="common">Toxic black mold</name>
    <name type="synonym">Stilbospora chartarum</name>
    <dbReference type="NCBI Taxonomy" id="1280523"/>
    <lineage>
        <taxon>Eukaryota</taxon>
        <taxon>Fungi</taxon>
        <taxon>Dikarya</taxon>
        <taxon>Ascomycota</taxon>
        <taxon>Pezizomycotina</taxon>
        <taxon>Sordariomycetes</taxon>
        <taxon>Hypocreomycetidae</taxon>
        <taxon>Hypocreales</taxon>
        <taxon>Stachybotryaceae</taxon>
        <taxon>Stachybotrys</taxon>
    </lineage>
</organism>
<dbReference type="HOGENOM" id="CLU_3419465_0_0_1"/>
<proteinExistence type="predicted"/>
<dbReference type="AlphaFoldDB" id="A0A084ANK6"/>